<evidence type="ECO:0000256" key="1">
    <source>
        <dbReference type="SAM" id="MobiDB-lite"/>
    </source>
</evidence>
<feature type="region of interest" description="Disordered" evidence="1">
    <location>
        <begin position="280"/>
        <end position="306"/>
    </location>
</feature>
<keyword evidence="4" id="KW-1185">Reference proteome</keyword>
<feature type="transmembrane region" description="Helical" evidence="2">
    <location>
        <begin position="148"/>
        <end position="167"/>
    </location>
</feature>
<dbReference type="Proteomes" id="UP001215598">
    <property type="component" value="Unassembled WGS sequence"/>
</dbReference>
<name>A0AAD7GQV1_9AGAR</name>
<feature type="region of interest" description="Disordered" evidence="1">
    <location>
        <begin position="27"/>
        <end position="58"/>
    </location>
</feature>
<proteinExistence type="predicted"/>
<keyword evidence="2" id="KW-0812">Transmembrane</keyword>
<accession>A0AAD7GQV1</accession>
<sequence length="507" mass="56034">MHASSCGTPFSLARAHLIHLCVSVHDSTTPHPPVAKNAERGREGGTTDPASQKGKPPRATSGLLRFFVVTATTVGAASARVLRFGVGVGALGRWRRIRADGEGVLEWEWEGERLGECARTVREVDAMGVLGTVARAKRALRRGLTPRPCTFFLLLPVILCCILYYPILLLRALGILVVRKVVSFFACFFATGRRESPSGFDARRSPLLAFASASTFVIRCPQESTKREKKVPHWEGTQAVWRNQFRSRVCIFCTDITAPSSSSGFDADPPFWLLPVHTTRDPLPEDETGKESTSLGKRPKQSNDTWHDRPEVLVRAHFAHAPLQASRHADPPFGFWLCKGKNSSFVFKTLISLSLISPPRNQSARGISSMQIPFWLLRITYPTPTLISTEFESIPLATGPRVPVCPGHLTAIANRQPRRVEDLDRSYAHTYLELEAKKKKIASTVFMDDMALPILHQASNSKNIPPARAPTPTPKVQQASSLDVVGTRGWNIHSYFPALHAEQAEET</sequence>
<evidence type="ECO:0000313" key="3">
    <source>
        <dbReference type="EMBL" id="KAJ7700987.1"/>
    </source>
</evidence>
<protein>
    <submittedName>
        <fullName evidence="3">Uncharacterized protein</fullName>
    </submittedName>
</protein>
<comment type="caution">
    <text evidence="3">The sequence shown here is derived from an EMBL/GenBank/DDBJ whole genome shotgun (WGS) entry which is preliminary data.</text>
</comment>
<organism evidence="3 4">
    <name type="scientific">Mycena metata</name>
    <dbReference type="NCBI Taxonomy" id="1033252"/>
    <lineage>
        <taxon>Eukaryota</taxon>
        <taxon>Fungi</taxon>
        <taxon>Dikarya</taxon>
        <taxon>Basidiomycota</taxon>
        <taxon>Agaricomycotina</taxon>
        <taxon>Agaricomycetes</taxon>
        <taxon>Agaricomycetidae</taxon>
        <taxon>Agaricales</taxon>
        <taxon>Marasmiineae</taxon>
        <taxon>Mycenaceae</taxon>
        <taxon>Mycena</taxon>
    </lineage>
</organism>
<keyword evidence="2" id="KW-1133">Transmembrane helix</keyword>
<keyword evidence="2" id="KW-0472">Membrane</keyword>
<feature type="compositionally biased region" description="Basic and acidic residues" evidence="1">
    <location>
        <begin position="280"/>
        <end position="290"/>
    </location>
</feature>
<dbReference type="AlphaFoldDB" id="A0AAD7GQV1"/>
<evidence type="ECO:0000256" key="2">
    <source>
        <dbReference type="SAM" id="Phobius"/>
    </source>
</evidence>
<reference evidence="3" key="1">
    <citation type="submission" date="2023-03" db="EMBL/GenBank/DDBJ databases">
        <title>Massive genome expansion in bonnet fungi (Mycena s.s.) driven by repeated elements and novel gene families across ecological guilds.</title>
        <authorList>
            <consortium name="Lawrence Berkeley National Laboratory"/>
            <person name="Harder C.B."/>
            <person name="Miyauchi S."/>
            <person name="Viragh M."/>
            <person name="Kuo A."/>
            <person name="Thoen E."/>
            <person name="Andreopoulos B."/>
            <person name="Lu D."/>
            <person name="Skrede I."/>
            <person name="Drula E."/>
            <person name="Henrissat B."/>
            <person name="Morin E."/>
            <person name="Kohler A."/>
            <person name="Barry K."/>
            <person name="LaButti K."/>
            <person name="Morin E."/>
            <person name="Salamov A."/>
            <person name="Lipzen A."/>
            <person name="Mereny Z."/>
            <person name="Hegedus B."/>
            <person name="Baldrian P."/>
            <person name="Stursova M."/>
            <person name="Weitz H."/>
            <person name="Taylor A."/>
            <person name="Grigoriev I.V."/>
            <person name="Nagy L.G."/>
            <person name="Martin F."/>
            <person name="Kauserud H."/>
        </authorList>
    </citation>
    <scope>NUCLEOTIDE SEQUENCE</scope>
    <source>
        <strain evidence="3">CBHHK182m</strain>
    </source>
</reference>
<dbReference type="EMBL" id="JARKIB010000544">
    <property type="protein sequence ID" value="KAJ7700987.1"/>
    <property type="molecule type" value="Genomic_DNA"/>
</dbReference>
<evidence type="ECO:0000313" key="4">
    <source>
        <dbReference type="Proteomes" id="UP001215598"/>
    </source>
</evidence>
<gene>
    <name evidence="3" type="ORF">B0H16DRAFT_1483716</name>
</gene>